<comment type="similarity">
    <text evidence="2">Belongs to the nucleobase:cation symporter-2 (NCS2) (TC 2.A.40) family.</text>
</comment>
<keyword evidence="4" id="KW-1003">Cell membrane</keyword>
<comment type="caution">
    <text evidence="9">The sequence shown here is derived from an EMBL/GenBank/DDBJ whole genome shotgun (WGS) entry which is preliminary data.</text>
</comment>
<dbReference type="EMBL" id="BMLK01000014">
    <property type="protein sequence ID" value="GGN54648.1"/>
    <property type="molecule type" value="Genomic_DNA"/>
</dbReference>
<feature type="transmembrane region" description="Helical" evidence="8">
    <location>
        <begin position="277"/>
        <end position="297"/>
    </location>
</feature>
<evidence type="ECO:0000256" key="6">
    <source>
        <dbReference type="ARBA" id="ARBA00022989"/>
    </source>
</evidence>
<feature type="transmembrane region" description="Helical" evidence="8">
    <location>
        <begin position="241"/>
        <end position="257"/>
    </location>
</feature>
<evidence type="ECO:0000256" key="2">
    <source>
        <dbReference type="ARBA" id="ARBA00008821"/>
    </source>
</evidence>
<reference evidence="10" key="1">
    <citation type="journal article" date="2019" name="Int. J. Syst. Evol. Microbiol.">
        <title>The Global Catalogue of Microorganisms (GCM) 10K type strain sequencing project: providing services to taxonomists for standard genome sequencing and annotation.</title>
        <authorList>
            <consortium name="The Broad Institute Genomics Platform"/>
            <consortium name="The Broad Institute Genome Sequencing Center for Infectious Disease"/>
            <person name="Wu L."/>
            <person name="Ma J."/>
        </authorList>
    </citation>
    <scope>NUCLEOTIDE SEQUENCE [LARGE SCALE GENOMIC DNA]</scope>
    <source>
        <strain evidence="10">CGMCC 1.6784</strain>
    </source>
</reference>
<dbReference type="NCBIfam" id="TIGR03173">
    <property type="entry name" value="pbuX"/>
    <property type="match status" value="1"/>
</dbReference>
<evidence type="ECO:0000313" key="10">
    <source>
        <dbReference type="Proteomes" id="UP000605099"/>
    </source>
</evidence>
<evidence type="ECO:0000256" key="4">
    <source>
        <dbReference type="ARBA" id="ARBA00022475"/>
    </source>
</evidence>
<sequence length="483" mass="49195">MSETHTPSGEGMSMTAIPQLLEEGGPIPSAKSYRGVMSPEQARDPDYFPGMAMAIPLGIQHVLAMFVSNLAPAIIVAGAAGFGYGSPDTSALIYMIQMSMLFAGIATLFQTIGAGPMGARLPIVQGTSFAFLPVMIPIVAGQGVAAMAALTTAAIFGGLFHMVLSFFVGRIRFALPPMVTGLVVLMIGLSLMRVGVQYAAGGVPAAGTPSYGSGESWLLAAVVAGTTLALSFFARGIWSTASVLIGLCVGYAAAAMMGKVSLEPVQTVGWFMVPRPFHFGFAISASAILGFCLMGVVSAIETVGDVSGICEGGAGRPATDKELSGATFADGVGTAVAAVFGALPNTSFSQNVGLIAITGVMSRHIVTVGAVFLILCGLVPKIGALVTTIPIEVLGGGVIVMFGMVASAALSMLSNVEWTQRNMLIFGVSLSLALGLQLEPAALQHLPETLRVLLGSGVLPAAVSAVVLNLLVPGRDGEVEAAT</sequence>
<evidence type="ECO:0000256" key="1">
    <source>
        <dbReference type="ARBA" id="ARBA00004651"/>
    </source>
</evidence>
<protein>
    <submittedName>
        <fullName evidence="9">Uracil permease</fullName>
    </submittedName>
</protein>
<evidence type="ECO:0000256" key="8">
    <source>
        <dbReference type="SAM" id="Phobius"/>
    </source>
</evidence>
<keyword evidence="7 8" id="KW-0472">Membrane</keyword>
<evidence type="ECO:0000256" key="3">
    <source>
        <dbReference type="ARBA" id="ARBA00022448"/>
    </source>
</evidence>
<feature type="transmembrane region" description="Helical" evidence="8">
    <location>
        <begin position="216"/>
        <end position="234"/>
    </location>
</feature>
<accession>A0ABQ2JTD0</accession>
<keyword evidence="5 8" id="KW-0812">Transmembrane</keyword>
<dbReference type="NCBIfam" id="TIGR00801">
    <property type="entry name" value="ncs2"/>
    <property type="match status" value="1"/>
</dbReference>
<feature type="transmembrane region" description="Helical" evidence="8">
    <location>
        <begin position="146"/>
        <end position="168"/>
    </location>
</feature>
<feature type="transmembrane region" description="Helical" evidence="8">
    <location>
        <begin position="175"/>
        <end position="196"/>
    </location>
</feature>
<keyword evidence="6 8" id="KW-1133">Transmembrane helix</keyword>
<evidence type="ECO:0000256" key="7">
    <source>
        <dbReference type="ARBA" id="ARBA00023136"/>
    </source>
</evidence>
<feature type="transmembrane region" description="Helical" evidence="8">
    <location>
        <begin position="365"/>
        <end position="383"/>
    </location>
</feature>
<evidence type="ECO:0000256" key="5">
    <source>
        <dbReference type="ARBA" id="ARBA00022692"/>
    </source>
</evidence>
<proteinExistence type="inferred from homology"/>
<dbReference type="Pfam" id="PF00860">
    <property type="entry name" value="Xan_ur_permease"/>
    <property type="match status" value="1"/>
</dbReference>
<dbReference type="InterPro" id="IPR006042">
    <property type="entry name" value="Xan_ur_permease"/>
</dbReference>
<dbReference type="PANTHER" id="PTHR42810">
    <property type="entry name" value="PURINE PERMEASE C1399.01C-RELATED"/>
    <property type="match status" value="1"/>
</dbReference>
<keyword evidence="10" id="KW-1185">Reference proteome</keyword>
<dbReference type="PANTHER" id="PTHR42810:SF4">
    <property type="entry name" value="URIC ACID TRANSPORTER UACT"/>
    <property type="match status" value="1"/>
</dbReference>
<evidence type="ECO:0000313" key="9">
    <source>
        <dbReference type="EMBL" id="GGN54648.1"/>
    </source>
</evidence>
<dbReference type="InterPro" id="IPR017588">
    <property type="entry name" value="UacT-like"/>
</dbReference>
<keyword evidence="3" id="KW-0813">Transport</keyword>
<feature type="transmembrane region" description="Helical" evidence="8">
    <location>
        <begin position="389"/>
        <end position="410"/>
    </location>
</feature>
<comment type="subcellular location">
    <subcellularLocation>
        <location evidence="1">Cell membrane</location>
        <topology evidence="1">Multi-pass membrane protein</topology>
    </subcellularLocation>
</comment>
<organism evidence="9 10">
    <name type="scientific">Novosphingobium indicum</name>
    <dbReference type="NCBI Taxonomy" id="462949"/>
    <lineage>
        <taxon>Bacteria</taxon>
        <taxon>Pseudomonadati</taxon>
        <taxon>Pseudomonadota</taxon>
        <taxon>Alphaproteobacteria</taxon>
        <taxon>Sphingomonadales</taxon>
        <taxon>Sphingomonadaceae</taxon>
        <taxon>Novosphingobium</taxon>
    </lineage>
</organism>
<name>A0ABQ2JTD0_9SPHN</name>
<dbReference type="Proteomes" id="UP000605099">
    <property type="component" value="Unassembled WGS sequence"/>
</dbReference>
<feature type="transmembrane region" description="Helical" evidence="8">
    <location>
        <begin position="62"/>
        <end position="85"/>
    </location>
</feature>
<dbReference type="InterPro" id="IPR006043">
    <property type="entry name" value="NCS2"/>
</dbReference>
<feature type="transmembrane region" description="Helical" evidence="8">
    <location>
        <begin position="91"/>
        <end position="109"/>
    </location>
</feature>
<dbReference type="NCBIfam" id="NF037981">
    <property type="entry name" value="NCS2_1"/>
    <property type="match status" value="1"/>
</dbReference>
<gene>
    <name evidence="9" type="ORF">GCM10011349_30530</name>
</gene>